<reference evidence="1" key="1">
    <citation type="journal article" date="2014" name="Int. J. Syst. Evol. Microbiol.">
        <title>Complete genome sequence of Corynebacterium casei LMG S-19264T (=DSM 44701T), isolated from a smear-ripened cheese.</title>
        <authorList>
            <consortium name="US DOE Joint Genome Institute (JGI-PGF)"/>
            <person name="Walter F."/>
            <person name="Albersmeier A."/>
            <person name="Kalinowski J."/>
            <person name="Ruckert C."/>
        </authorList>
    </citation>
    <scope>NUCLEOTIDE SEQUENCE</scope>
    <source>
        <strain evidence="1">KCTC 12988</strain>
    </source>
</reference>
<reference evidence="1" key="2">
    <citation type="submission" date="2020-09" db="EMBL/GenBank/DDBJ databases">
        <authorList>
            <person name="Sun Q."/>
            <person name="Kim S."/>
        </authorList>
    </citation>
    <scope>NUCLEOTIDE SEQUENCE</scope>
    <source>
        <strain evidence="1">KCTC 12988</strain>
    </source>
</reference>
<dbReference type="AlphaFoldDB" id="A0A918TTV5"/>
<protein>
    <submittedName>
        <fullName evidence="1">Uncharacterized protein</fullName>
    </submittedName>
</protein>
<name>A0A918TTV5_9BACT</name>
<gene>
    <name evidence="1" type="ORF">GCM10007100_28840</name>
</gene>
<comment type="caution">
    <text evidence="1">The sequence shown here is derived from an EMBL/GenBank/DDBJ whole genome shotgun (WGS) entry which is preliminary data.</text>
</comment>
<dbReference type="RefSeq" id="WP_189571225.1">
    <property type="nucleotide sequence ID" value="NZ_BMXI01000012.1"/>
</dbReference>
<accession>A0A918TTV5</accession>
<evidence type="ECO:0000313" key="2">
    <source>
        <dbReference type="Proteomes" id="UP000644507"/>
    </source>
</evidence>
<keyword evidence="2" id="KW-1185">Reference proteome</keyword>
<sequence length="135" mass="14894">MFRKLSSLTLVLFMTFLVGAKDLALGFCLCHESLFLGKNPCSQSSPSDCCEHDEDAGEQKPCDDCIVPLQLEIDDYVWSSDSFDFQIPAPIAGKELAPLVLPAGCSRLAFRLSFPLEPPPPQGKDILIRHSRLLI</sequence>
<dbReference type="Proteomes" id="UP000644507">
    <property type="component" value="Unassembled WGS sequence"/>
</dbReference>
<evidence type="ECO:0000313" key="1">
    <source>
        <dbReference type="EMBL" id="GHC59819.1"/>
    </source>
</evidence>
<dbReference type="EMBL" id="BMXI01000012">
    <property type="protein sequence ID" value="GHC59819.1"/>
    <property type="molecule type" value="Genomic_DNA"/>
</dbReference>
<proteinExistence type="predicted"/>
<organism evidence="1 2">
    <name type="scientific">Roseibacillus persicicus</name>
    <dbReference type="NCBI Taxonomy" id="454148"/>
    <lineage>
        <taxon>Bacteria</taxon>
        <taxon>Pseudomonadati</taxon>
        <taxon>Verrucomicrobiota</taxon>
        <taxon>Verrucomicrobiia</taxon>
        <taxon>Verrucomicrobiales</taxon>
        <taxon>Verrucomicrobiaceae</taxon>
        <taxon>Roseibacillus</taxon>
    </lineage>
</organism>